<dbReference type="PANTHER" id="PTHR48207:SF3">
    <property type="entry name" value="SUCCINATE--HYDROXYMETHYLGLUTARATE COA-TRANSFERASE"/>
    <property type="match status" value="1"/>
</dbReference>
<dbReference type="Gene3D" id="3.30.1540.10">
    <property type="entry name" value="formyl-coa transferase, domain 3"/>
    <property type="match status" value="1"/>
</dbReference>
<dbReference type="Gene3D" id="3.40.50.10540">
    <property type="entry name" value="Crotonobetainyl-coa:carnitine coa-transferase, domain 1"/>
    <property type="match status" value="1"/>
</dbReference>
<keyword evidence="1 2" id="KW-0808">Transferase</keyword>
<dbReference type="RefSeq" id="WP_251872175.1">
    <property type="nucleotide sequence ID" value="NZ_CP098755.1"/>
</dbReference>
<dbReference type="Pfam" id="PF02515">
    <property type="entry name" value="CoA_transf_3"/>
    <property type="match status" value="1"/>
</dbReference>
<dbReference type="GO" id="GO:0016740">
    <property type="term" value="F:transferase activity"/>
    <property type="evidence" value="ECO:0007669"/>
    <property type="project" value="UniProtKB-KW"/>
</dbReference>
<dbReference type="InterPro" id="IPR003673">
    <property type="entry name" value="CoA-Trfase_fam_III"/>
</dbReference>
<dbReference type="EMBL" id="CP098755">
    <property type="protein sequence ID" value="USG65068.1"/>
    <property type="molecule type" value="Genomic_DNA"/>
</dbReference>
<dbReference type="SUPFAM" id="SSF89796">
    <property type="entry name" value="CoA-transferase family III (CaiB/BaiF)"/>
    <property type="match status" value="1"/>
</dbReference>
<sequence length="382" mass="42111">MKTIFEGIKVLDLTNNIAGPYSTAMLADYGAEVIKVEKPNGGDDSRAWAPLVDGVSAYYLWHNRGKKSIVLDFKSDADLEIIRKLVKQMDVVVESFRPGIMDKYRLGYQDLAKINPKIILCSISAFGQTGPYRNLPGYDLIAQAMSGVMDVTGEADGPPQKLGPSIADYSGGFNAFGAISAALFYRERTGLGQHIDVSLLECIIAANDYCEPAFMGRPVTRNGNHHSMLAPYGVFNGKDGSIVIGVLNPKLWDTFTTIIGKPELATDPRFVTASDRIDHLPEVIEIIEEWLCTLDQIDDGEKLLKENGIPCAKVLRPIDLKTDPHLLERGTVTELQLPDSNKKLTTRGVHIKFSKTPGKLGIPPKLGEHQQEIFERFNIAKK</sequence>
<dbReference type="PANTHER" id="PTHR48207">
    <property type="entry name" value="SUCCINATE--HYDROXYMETHYLGLUTARATE COA-TRANSFERASE"/>
    <property type="match status" value="1"/>
</dbReference>
<evidence type="ECO:0000256" key="1">
    <source>
        <dbReference type="ARBA" id="ARBA00022679"/>
    </source>
</evidence>
<evidence type="ECO:0000313" key="2">
    <source>
        <dbReference type="EMBL" id="USG65068.1"/>
    </source>
</evidence>
<reference evidence="2" key="1">
    <citation type="submission" date="2022-06" db="EMBL/GenBank/DDBJ databases">
        <title>Genome sequencing of Brevibacillus sp. BB3-R1.</title>
        <authorList>
            <person name="Heo J."/>
            <person name="Lee D."/>
            <person name="Won M."/>
            <person name="Han B.-H."/>
            <person name="Hong S.-B."/>
            <person name="Kwon S.-W."/>
        </authorList>
    </citation>
    <scope>NUCLEOTIDE SEQUENCE</scope>
    <source>
        <strain evidence="2">BB3-R1</strain>
    </source>
</reference>
<dbReference type="InterPro" id="IPR044855">
    <property type="entry name" value="CoA-Trfase_III_dom3_sf"/>
</dbReference>
<dbReference type="Proteomes" id="UP001056500">
    <property type="component" value="Chromosome"/>
</dbReference>
<keyword evidence="3" id="KW-1185">Reference proteome</keyword>
<dbReference type="InterPro" id="IPR050483">
    <property type="entry name" value="CoA-transferase_III_domain"/>
</dbReference>
<protein>
    <submittedName>
        <fullName evidence="2">CoA transferase</fullName>
    </submittedName>
</protein>
<proteinExistence type="predicted"/>
<accession>A0ABY4WD14</accession>
<organism evidence="2 3">
    <name type="scientific">Brevibacillus ruminantium</name>
    <dbReference type="NCBI Taxonomy" id="2950604"/>
    <lineage>
        <taxon>Bacteria</taxon>
        <taxon>Bacillati</taxon>
        <taxon>Bacillota</taxon>
        <taxon>Bacilli</taxon>
        <taxon>Bacillales</taxon>
        <taxon>Paenibacillaceae</taxon>
        <taxon>Brevibacillus</taxon>
    </lineage>
</organism>
<name>A0ABY4WD14_9BACL</name>
<gene>
    <name evidence="2" type="ORF">NDK47_23570</name>
</gene>
<evidence type="ECO:0000313" key="3">
    <source>
        <dbReference type="Proteomes" id="UP001056500"/>
    </source>
</evidence>
<dbReference type="InterPro" id="IPR023606">
    <property type="entry name" value="CoA-Trfase_III_dom_1_sf"/>
</dbReference>